<keyword evidence="7" id="KW-1185">Reference proteome</keyword>
<dbReference type="Pfam" id="PF03575">
    <property type="entry name" value="Peptidase_S51"/>
    <property type="match status" value="1"/>
</dbReference>
<dbReference type="CDD" id="cd04701">
    <property type="entry name" value="Asparaginase_2"/>
    <property type="match status" value="1"/>
</dbReference>
<keyword evidence="5" id="KW-0732">Signal</keyword>
<keyword evidence="4" id="KW-0720">Serine protease</keyword>
<evidence type="ECO:0000256" key="4">
    <source>
        <dbReference type="ARBA" id="ARBA00022825"/>
    </source>
</evidence>
<dbReference type="Gene3D" id="3.60.20.30">
    <property type="entry name" value="(Glycosyl)asparaginase"/>
    <property type="match status" value="1"/>
</dbReference>
<dbReference type="PANTHER" id="PTHR10188:SF6">
    <property type="entry name" value="N(4)-(BETA-N-ACETYLGLUCOSAMINYL)-L-ASPARAGINASE"/>
    <property type="match status" value="1"/>
</dbReference>
<keyword evidence="3" id="KW-0378">Hydrolase</keyword>
<keyword evidence="2" id="KW-0645">Protease</keyword>
<dbReference type="EMBL" id="JBDIZK010000015">
    <property type="protein sequence ID" value="MEN3749566.1"/>
    <property type="molecule type" value="Genomic_DNA"/>
</dbReference>
<feature type="chain" id="PRO_5047182229" evidence="5">
    <location>
        <begin position="22"/>
        <end position="650"/>
    </location>
</feature>
<evidence type="ECO:0000256" key="3">
    <source>
        <dbReference type="ARBA" id="ARBA00022801"/>
    </source>
</evidence>
<feature type="signal peptide" evidence="5">
    <location>
        <begin position="1"/>
        <end position="21"/>
    </location>
</feature>
<dbReference type="InterPro" id="IPR029062">
    <property type="entry name" value="Class_I_gatase-like"/>
</dbReference>
<protein>
    <submittedName>
        <fullName evidence="6">Isoaspartyl peptidase/L-asparaginase</fullName>
    </submittedName>
</protein>
<dbReference type="SUPFAM" id="SSF52317">
    <property type="entry name" value="Class I glutamine amidotransferase-like"/>
    <property type="match status" value="1"/>
</dbReference>
<dbReference type="RefSeq" id="WP_346248611.1">
    <property type="nucleotide sequence ID" value="NZ_JBDIZK010000015.1"/>
</dbReference>
<dbReference type="PANTHER" id="PTHR10188">
    <property type="entry name" value="L-ASPARAGINASE"/>
    <property type="match status" value="1"/>
</dbReference>
<dbReference type="Gene3D" id="3.40.50.880">
    <property type="match status" value="1"/>
</dbReference>
<accession>A0ABV0BFF2</accession>
<dbReference type="InterPro" id="IPR029055">
    <property type="entry name" value="Ntn_hydrolases_N"/>
</dbReference>
<dbReference type="InterPro" id="IPR000246">
    <property type="entry name" value="Peptidase_T2"/>
</dbReference>
<evidence type="ECO:0000313" key="7">
    <source>
        <dbReference type="Proteomes" id="UP001427805"/>
    </source>
</evidence>
<reference evidence="6 7" key="1">
    <citation type="submission" date="2024-05" db="EMBL/GenBank/DDBJ databases">
        <title>Sphingomonas sp. HF-S3 16S ribosomal RNA gene Genome sequencing and assembly.</title>
        <authorList>
            <person name="Lee H."/>
        </authorList>
    </citation>
    <scope>NUCLEOTIDE SEQUENCE [LARGE SCALE GENOMIC DNA]</scope>
    <source>
        <strain evidence="6 7">HF-S3</strain>
    </source>
</reference>
<name>A0ABV0BFF2_9SPHN</name>
<organism evidence="6 7">
    <name type="scientific">Sphingomonas rustica</name>
    <dbReference type="NCBI Taxonomy" id="3103142"/>
    <lineage>
        <taxon>Bacteria</taxon>
        <taxon>Pseudomonadati</taxon>
        <taxon>Pseudomonadota</taxon>
        <taxon>Alphaproteobacteria</taxon>
        <taxon>Sphingomonadales</taxon>
        <taxon>Sphingomonadaceae</taxon>
        <taxon>Sphingomonas</taxon>
    </lineage>
</organism>
<comment type="caution">
    <text evidence="6">The sequence shown here is derived from an EMBL/GenBank/DDBJ whole genome shotgun (WGS) entry which is preliminary data.</text>
</comment>
<evidence type="ECO:0000256" key="5">
    <source>
        <dbReference type="SAM" id="SignalP"/>
    </source>
</evidence>
<dbReference type="InterPro" id="IPR005320">
    <property type="entry name" value="Peptidase_S51"/>
</dbReference>
<dbReference type="Proteomes" id="UP001427805">
    <property type="component" value="Unassembled WGS sequence"/>
</dbReference>
<comment type="similarity">
    <text evidence="1">Belongs to the peptidase S51 family.</text>
</comment>
<dbReference type="Pfam" id="PF01112">
    <property type="entry name" value="Asparaginase_2"/>
    <property type="match status" value="1"/>
</dbReference>
<proteinExistence type="inferred from homology"/>
<evidence type="ECO:0000313" key="6">
    <source>
        <dbReference type="EMBL" id="MEN3749566.1"/>
    </source>
</evidence>
<dbReference type="CDD" id="cd03145">
    <property type="entry name" value="GAT1_cyanophycinase"/>
    <property type="match status" value="1"/>
</dbReference>
<evidence type="ECO:0000256" key="1">
    <source>
        <dbReference type="ARBA" id="ARBA00006534"/>
    </source>
</evidence>
<dbReference type="SUPFAM" id="SSF56235">
    <property type="entry name" value="N-terminal nucleophile aminohydrolases (Ntn hydrolases)"/>
    <property type="match status" value="1"/>
</dbReference>
<evidence type="ECO:0000256" key="2">
    <source>
        <dbReference type="ARBA" id="ARBA00022670"/>
    </source>
</evidence>
<gene>
    <name evidence="6" type="ORF">TPR58_20505</name>
</gene>
<sequence>MKVFNRLLAGLMLALASLALAMPAAQAKTAEGYTRYEIGDLKAKTPGRTAFGMMLMGGGEWSHDAWRWFLSRAGNGHLVILRASGGADAGEEIFRDIGGVASVETFVFDDRKAASDPRVLASLARADGIFLAGGDQSNYVRYWKGTPVADALNAHVAKRRPIAGTSAGLAILGAQAYGAMDGGSVDSLTALADPMGPAVTMVGDFLKMPYMAHIVTDTHFNARDRLGRLIAFVAQVRASGDAKAVGLGVDEESALCVESDGSAKLYSRNGGHAWLVEPVGRPGAVKGKPLDWAAVKVTGVGSDGAIDLKTLKVTKPAFSGTAKVVAGRLTGAPFPPNARWTLAIHGGAGVIERGSLTPQQDRDYRAGLDAAMAAGSRVLREGGSSMDAVEATVRVLEDNPLFNSGRGAVFDAEGKNQLDAAIMDGATLRAGAVAGVSRTKNPITLARTVMERSRHVLLTGPGADQFAREQGVEQVDPSYFRTEKRWNEYLEWKRTNTTAGIDQTHKFGTVGAVAMDMRGHIAAATSTGGLTGKRWGRIGDSPIIGAGTYAADGDCAVSATGTGEYFIRQSAARQICDRIAWKGESVKTAADATMESIGDLGGDGGLIAIDGKGEAAFAMNSEGMYRGLVTSTAPARTAIYADEALVGPRR</sequence>